<keyword evidence="2" id="KW-0472">Membrane</keyword>
<sequence>MAKNLIGFRSTTELCVVKTDAALCDHLRVEERSAPSDRRERESETRGEKRSHFASVERTQLHLPLVASAVGDMGVVIESDRWEPKPSAFIFLSAACFASIFLRPYFSKSNAARGSGASSLLDLGPTASFLRFQRGFLLLYSLASVMDGLESMFGEYEFALYGISREQMTWYLSIGAVAALVFGTFSGVLFDMVGPRKACLLFCILHLFVGVLKSVVRHPTVWISSICLSLASSLFSFCYETWMVMEHEKQGHKQDLLSDTFWLMTFFESLSLIGSQGLANLLVKDLKRRSLSPYVLAALLAILSALCIRKQWNRSYHIISVDSYIKSFSAHVLRDKKILALAWTQASIHFSMSVVWILWAPTLVDILLIGFIDVCLQADGREVNLSMIYPCFIGSRMLGSTVFPWYFSEVKSFGNEDCLTTALGVAGLALFIVAYDYQEIGFLVILFCVFHACVGFSLPSLARLRTMYLPNELRGGMISSSLAPANVAILLFLLKGGYHQNLENSTIMALSAFGLLIAAGCIYKLRSWRKQCRQDWHYT</sequence>
<feature type="transmembrane region" description="Helical" evidence="2">
    <location>
        <begin position="222"/>
        <end position="239"/>
    </location>
</feature>
<organism evidence="3 4">
    <name type="scientific">Musa balbisiana</name>
    <name type="common">Banana</name>
    <dbReference type="NCBI Taxonomy" id="52838"/>
    <lineage>
        <taxon>Eukaryota</taxon>
        <taxon>Viridiplantae</taxon>
        <taxon>Streptophyta</taxon>
        <taxon>Embryophyta</taxon>
        <taxon>Tracheophyta</taxon>
        <taxon>Spermatophyta</taxon>
        <taxon>Magnoliopsida</taxon>
        <taxon>Liliopsida</taxon>
        <taxon>Zingiberales</taxon>
        <taxon>Musaceae</taxon>
        <taxon>Musa</taxon>
    </lineage>
</organism>
<dbReference type="Gene3D" id="1.20.1250.20">
    <property type="entry name" value="MFS general substrate transporter like domains"/>
    <property type="match status" value="1"/>
</dbReference>
<protein>
    <recommendedName>
        <fullName evidence="5">Major facilitator superfamily (MFS) profile domain-containing protein</fullName>
    </recommendedName>
</protein>
<proteinExistence type="predicted"/>
<dbReference type="GO" id="GO:0016020">
    <property type="term" value="C:membrane"/>
    <property type="evidence" value="ECO:0007669"/>
    <property type="project" value="InterPro"/>
</dbReference>
<dbReference type="STRING" id="52838.A0A4S8JNA0"/>
<keyword evidence="4" id="KW-1185">Reference proteome</keyword>
<accession>A0A4S8JNA0</accession>
<comment type="caution">
    <text evidence="3">The sequence shown here is derived from an EMBL/GenBank/DDBJ whole genome shotgun (WGS) entry which is preliminary data.</text>
</comment>
<dbReference type="EMBL" id="PYDT01000004">
    <property type="protein sequence ID" value="THU63219.1"/>
    <property type="molecule type" value="Genomic_DNA"/>
</dbReference>
<feature type="transmembrane region" description="Helical" evidence="2">
    <location>
        <begin position="473"/>
        <end position="494"/>
    </location>
</feature>
<evidence type="ECO:0000313" key="4">
    <source>
        <dbReference type="Proteomes" id="UP000317650"/>
    </source>
</evidence>
<dbReference type="InterPro" id="IPR036259">
    <property type="entry name" value="MFS_trans_sf"/>
</dbReference>
<keyword evidence="2" id="KW-0812">Transmembrane</keyword>
<evidence type="ECO:0000256" key="1">
    <source>
        <dbReference type="SAM" id="MobiDB-lite"/>
    </source>
</evidence>
<dbReference type="SUPFAM" id="SSF103473">
    <property type="entry name" value="MFS general substrate transporter"/>
    <property type="match status" value="1"/>
</dbReference>
<feature type="transmembrane region" description="Helical" evidence="2">
    <location>
        <begin position="291"/>
        <end position="308"/>
    </location>
</feature>
<feature type="transmembrane region" description="Helical" evidence="2">
    <location>
        <begin position="387"/>
        <end position="406"/>
    </location>
</feature>
<dbReference type="Proteomes" id="UP000317650">
    <property type="component" value="Chromosome 1"/>
</dbReference>
<dbReference type="AlphaFoldDB" id="A0A4S8JNA0"/>
<feature type="transmembrane region" description="Helical" evidence="2">
    <location>
        <begin position="506"/>
        <end position="525"/>
    </location>
</feature>
<dbReference type="PANTHER" id="PTHR23516:SF2">
    <property type="entry name" value="MOLYBDATE-ANION TRANSPORTER"/>
    <property type="match status" value="1"/>
</dbReference>
<evidence type="ECO:0000256" key="2">
    <source>
        <dbReference type="SAM" id="Phobius"/>
    </source>
</evidence>
<feature type="compositionally biased region" description="Basic and acidic residues" evidence="1">
    <location>
        <begin position="32"/>
        <end position="51"/>
    </location>
</feature>
<name>A0A4S8JNA0_MUSBA</name>
<feature type="transmembrane region" description="Helical" evidence="2">
    <location>
        <begin position="441"/>
        <end position="461"/>
    </location>
</feature>
<feature type="transmembrane region" description="Helical" evidence="2">
    <location>
        <begin position="260"/>
        <end position="279"/>
    </location>
</feature>
<dbReference type="PANTHER" id="PTHR23516">
    <property type="entry name" value="SAM (S-ADENOSYL METHIONINE) TRANSPORTER"/>
    <property type="match status" value="1"/>
</dbReference>
<evidence type="ECO:0000313" key="3">
    <source>
        <dbReference type="EMBL" id="THU63219.1"/>
    </source>
</evidence>
<evidence type="ECO:0008006" key="5">
    <source>
        <dbReference type="Google" id="ProtNLM"/>
    </source>
</evidence>
<dbReference type="InterPro" id="IPR008509">
    <property type="entry name" value="MOT2/MFSD5"/>
</dbReference>
<reference evidence="3 4" key="1">
    <citation type="journal article" date="2019" name="Nat. Plants">
        <title>Genome sequencing of Musa balbisiana reveals subgenome evolution and function divergence in polyploid bananas.</title>
        <authorList>
            <person name="Yao X."/>
        </authorList>
    </citation>
    <scope>NUCLEOTIDE SEQUENCE [LARGE SCALE GENOMIC DNA]</scope>
    <source>
        <strain evidence="4">cv. DH-PKW</strain>
        <tissue evidence="3">Leaves</tissue>
    </source>
</reference>
<dbReference type="Pfam" id="PF05631">
    <property type="entry name" value="MFS_5"/>
    <property type="match status" value="1"/>
</dbReference>
<feature type="transmembrane region" description="Helical" evidence="2">
    <location>
        <begin position="170"/>
        <end position="191"/>
    </location>
</feature>
<keyword evidence="2" id="KW-1133">Transmembrane helix</keyword>
<dbReference type="GO" id="GO:0015098">
    <property type="term" value="F:molybdate ion transmembrane transporter activity"/>
    <property type="evidence" value="ECO:0007669"/>
    <property type="project" value="InterPro"/>
</dbReference>
<gene>
    <name evidence="3" type="ORF">C4D60_Mb01t13420</name>
</gene>
<feature type="region of interest" description="Disordered" evidence="1">
    <location>
        <begin position="32"/>
        <end position="54"/>
    </location>
</feature>